<evidence type="ECO:0008006" key="3">
    <source>
        <dbReference type="Google" id="ProtNLM"/>
    </source>
</evidence>
<protein>
    <recommendedName>
        <fullName evidence="3">Transposase</fullName>
    </recommendedName>
</protein>
<dbReference type="AlphaFoldDB" id="A0A1X1K6L3"/>
<organism evidence="1 2">
    <name type="scientific">Streptococcus mitis</name>
    <dbReference type="NCBI Taxonomy" id="28037"/>
    <lineage>
        <taxon>Bacteria</taxon>
        <taxon>Bacillati</taxon>
        <taxon>Bacillota</taxon>
        <taxon>Bacilli</taxon>
        <taxon>Lactobacillales</taxon>
        <taxon>Streptococcaceae</taxon>
        <taxon>Streptococcus</taxon>
        <taxon>Streptococcus mitis group</taxon>
    </lineage>
</organism>
<evidence type="ECO:0000313" key="2">
    <source>
        <dbReference type="Proteomes" id="UP000193863"/>
    </source>
</evidence>
<reference evidence="1 2" key="1">
    <citation type="journal article" date="2016" name="Eur. J. Clin. Microbiol. Infect. Dis.">
        <title>Whole genome sequencing as a tool for phylogenetic analysis of clinical strains of Mitis group streptococci.</title>
        <authorList>
            <person name="Rasmussen L.H."/>
            <person name="Dargis R."/>
            <person name="Hojholt K."/>
            <person name="Christensen J.J."/>
            <person name="Skovgaard O."/>
            <person name="Justesen U.S."/>
            <person name="Rosenvinge F.S."/>
            <person name="Moser C."/>
            <person name="Lukjancenko O."/>
            <person name="Rasmussen S."/>
            <person name="Nielsen X.C."/>
        </authorList>
    </citation>
    <scope>NUCLEOTIDE SEQUENCE [LARGE SCALE GENOMIC DNA]</scope>
    <source>
        <strain evidence="1 2">RH_43861_09</strain>
    </source>
</reference>
<comment type="caution">
    <text evidence="1">The sequence shown here is derived from an EMBL/GenBank/DDBJ whole genome shotgun (WGS) entry which is preliminary data.</text>
</comment>
<proteinExistence type="predicted"/>
<dbReference type="Proteomes" id="UP000193863">
    <property type="component" value="Unassembled WGS sequence"/>
</dbReference>
<accession>A0A1X1K6L3</accession>
<gene>
    <name evidence="1" type="ORF">B7699_02730</name>
</gene>
<name>A0A1X1K6L3_STRMT</name>
<dbReference type="EMBL" id="NCVG01000019">
    <property type="protein sequence ID" value="ORO94995.1"/>
    <property type="molecule type" value="Genomic_DNA"/>
</dbReference>
<evidence type="ECO:0000313" key="1">
    <source>
        <dbReference type="EMBL" id="ORO94995.1"/>
    </source>
</evidence>
<sequence>MGKSPIDIINRDIHKEIIAKLEYNAPFCPDFGIQMKKHDFQKSYQIYCYKYIWCSHSNN</sequence>